<dbReference type="Pfam" id="PF20606">
    <property type="entry name" value="DUF6799"/>
    <property type="match status" value="1"/>
</dbReference>
<dbReference type="RefSeq" id="WP_345232977.1">
    <property type="nucleotide sequence ID" value="NZ_BAABGZ010000006.1"/>
</dbReference>
<evidence type="ECO:0000256" key="1">
    <source>
        <dbReference type="SAM" id="MobiDB-lite"/>
    </source>
</evidence>
<reference evidence="5" key="1">
    <citation type="journal article" date="2019" name="Int. J. Syst. Evol. Microbiol.">
        <title>The Global Catalogue of Microorganisms (GCM) 10K type strain sequencing project: providing services to taxonomists for standard genome sequencing and annotation.</title>
        <authorList>
            <consortium name="The Broad Institute Genomics Platform"/>
            <consortium name="The Broad Institute Genome Sequencing Center for Infectious Disease"/>
            <person name="Wu L."/>
            <person name="Ma J."/>
        </authorList>
    </citation>
    <scope>NUCLEOTIDE SEQUENCE [LARGE SCALE GENOMIC DNA]</scope>
    <source>
        <strain evidence="5">JCM 17923</strain>
    </source>
</reference>
<proteinExistence type="predicted"/>
<feature type="compositionally biased region" description="Polar residues" evidence="1">
    <location>
        <begin position="83"/>
        <end position="95"/>
    </location>
</feature>
<accession>A0ABP8HY10</accession>
<feature type="signal peptide" evidence="2">
    <location>
        <begin position="1"/>
        <end position="22"/>
    </location>
</feature>
<organism evidence="4 5">
    <name type="scientific">Hymenobacter saemangeumensis</name>
    <dbReference type="NCBI Taxonomy" id="1084522"/>
    <lineage>
        <taxon>Bacteria</taxon>
        <taxon>Pseudomonadati</taxon>
        <taxon>Bacteroidota</taxon>
        <taxon>Cytophagia</taxon>
        <taxon>Cytophagales</taxon>
        <taxon>Hymenobacteraceae</taxon>
        <taxon>Hymenobacter</taxon>
    </lineage>
</organism>
<evidence type="ECO:0000256" key="2">
    <source>
        <dbReference type="SAM" id="SignalP"/>
    </source>
</evidence>
<feature type="region of interest" description="Disordered" evidence="1">
    <location>
        <begin position="83"/>
        <end position="102"/>
    </location>
</feature>
<keyword evidence="2" id="KW-0732">Signal</keyword>
<name>A0ABP8HY10_9BACT</name>
<feature type="chain" id="PRO_5047402843" description="DUF6799 domain-containing protein" evidence="2">
    <location>
        <begin position="23"/>
        <end position="102"/>
    </location>
</feature>
<evidence type="ECO:0000259" key="3">
    <source>
        <dbReference type="Pfam" id="PF20606"/>
    </source>
</evidence>
<feature type="domain" description="DUF6799" evidence="3">
    <location>
        <begin position="42"/>
        <end position="101"/>
    </location>
</feature>
<sequence length="102" mass="10753">MKNALKFLPALALFCFAGTAHAQTAPAKAGTAQTTPDTGGYIYMNKGKMIQVEANGSMIPMANEVTLADGSKVRKDGTVISKSGKTSTLKDQQQIGMDGKMR</sequence>
<dbReference type="EMBL" id="BAABGZ010000006">
    <property type="protein sequence ID" value="GAA4347154.1"/>
    <property type="molecule type" value="Genomic_DNA"/>
</dbReference>
<evidence type="ECO:0000313" key="5">
    <source>
        <dbReference type="Proteomes" id="UP001501153"/>
    </source>
</evidence>
<gene>
    <name evidence="4" type="ORF">GCM10023185_02020</name>
</gene>
<keyword evidence="5" id="KW-1185">Reference proteome</keyword>
<comment type="caution">
    <text evidence="4">The sequence shown here is derived from an EMBL/GenBank/DDBJ whole genome shotgun (WGS) entry which is preliminary data.</text>
</comment>
<evidence type="ECO:0000313" key="4">
    <source>
        <dbReference type="EMBL" id="GAA4347154.1"/>
    </source>
</evidence>
<dbReference type="Proteomes" id="UP001501153">
    <property type="component" value="Unassembled WGS sequence"/>
</dbReference>
<protein>
    <recommendedName>
        <fullName evidence="3">DUF6799 domain-containing protein</fullName>
    </recommendedName>
</protein>
<dbReference type="InterPro" id="IPR046478">
    <property type="entry name" value="DUF6799"/>
</dbReference>